<dbReference type="EMBL" id="LIBB01000754">
    <property type="protein sequence ID" value="KRO65793.1"/>
    <property type="molecule type" value="Genomic_DNA"/>
</dbReference>
<feature type="transmembrane region" description="Helical" evidence="1">
    <location>
        <begin position="29"/>
        <end position="48"/>
    </location>
</feature>
<feature type="transmembrane region" description="Helical" evidence="1">
    <location>
        <begin position="192"/>
        <end position="212"/>
    </location>
</feature>
<comment type="caution">
    <text evidence="2">The sequence shown here is derived from an EMBL/GenBank/DDBJ whole genome shotgun (WGS) entry which is preliminary data.</text>
</comment>
<protein>
    <recommendedName>
        <fullName evidence="4">Membrane protein YczE</fullName>
    </recommendedName>
</protein>
<dbReference type="PANTHER" id="PTHR40078:SF1">
    <property type="entry name" value="INTEGRAL MEMBRANE PROTEIN"/>
    <property type="match status" value="1"/>
</dbReference>
<evidence type="ECO:0000313" key="3">
    <source>
        <dbReference type="Proteomes" id="UP000051934"/>
    </source>
</evidence>
<evidence type="ECO:0000313" key="2">
    <source>
        <dbReference type="EMBL" id="KRO65793.1"/>
    </source>
</evidence>
<feature type="transmembrane region" description="Helical" evidence="1">
    <location>
        <begin position="125"/>
        <end position="145"/>
    </location>
</feature>
<evidence type="ECO:0000256" key="1">
    <source>
        <dbReference type="SAM" id="Phobius"/>
    </source>
</evidence>
<keyword evidence="1" id="KW-1133">Transmembrane helix</keyword>
<feature type="transmembrane region" description="Helical" evidence="1">
    <location>
        <begin position="68"/>
        <end position="88"/>
    </location>
</feature>
<accession>A0A0R2RTC9</accession>
<proteinExistence type="predicted"/>
<reference evidence="2 3" key="1">
    <citation type="submission" date="2015-10" db="EMBL/GenBank/DDBJ databases">
        <title>Metagenome-Assembled Genomes uncover a global brackish microbiome.</title>
        <authorList>
            <person name="Hugerth L.W."/>
            <person name="Larsson J."/>
            <person name="Alneberg J."/>
            <person name="Lindh M.V."/>
            <person name="Legrand C."/>
            <person name="Pinhassi J."/>
            <person name="Andersson A.F."/>
        </authorList>
    </citation>
    <scope>NUCLEOTIDE SEQUENCE [LARGE SCALE GENOMIC DNA]</scope>
    <source>
        <strain evidence="2">BACL4 MAG-120507-bin80</strain>
    </source>
</reference>
<dbReference type="Pfam" id="PF19700">
    <property type="entry name" value="DUF6198"/>
    <property type="match status" value="1"/>
</dbReference>
<evidence type="ECO:0008006" key="4">
    <source>
        <dbReference type="Google" id="ProtNLM"/>
    </source>
</evidence>
<dbReference type="AlphaFoldDB" id="A0A0R2RTC9"/>
<sequence length="221" mass="23005">MLDFLRVKTVPTVSWSSPRPLNFFPALRTFVLLCIGLVLFGVGEALLINAGVGVSPWTVFSQGVANTSGLGIGMSTFFIGVGVLVLWIPLRQTPGLGTLLNIIIIAAVMELSLPYLPQMAGTVSGIIQTMLGVFIVGLGSGLYLVANLGPGPRDGVMTGLQRVTGLPVALVRMSIELTVVGIGWSLGGVAGLGTLLFAVFIGPAVSIGLYLVGRLSKQRSL</sequence>
<gene>
    <name evidence="2" type="ORF">ABR69_03020</name>
</gene>
<dbReference type="PANTHER" id="PTHR40078">
    <property type="entry name" value="INTEGRAL MEMBRANE PROTEIN-RELATED"/>
    <property type="match status" value="1"/>
</dbReference>
<keyword evidence="1" id="KW-0472">Membrane</keyword>
<keyword evidence="1" id="KW-0812">Transmembrane</keyword>
<organism evidence="2 3">
    <name type="scientific">OM182 bacterium BACL3 MAG-120507-bin80</name>
    <dbReference type="NCBI Taxonomy" id="1655577"/>
    <lineage>
        <taxon>Bacteria</taxon>
        <taxon>Pseudomonadati</taxon>
        <taxon>Pseudomonadota</taxon>
        <taxon>Gammaproteobacteria</taxon>
        <taxon>OMG group</taxon>
        <taxon>OM182 clade</taxon>
    </lineage>
</organism>
<dbReference type="Proteomes" id="UP000051934">
    <property type="component" value="Unassembled WGS sequence"/>
</dbReference>
<feature type="transmembrane region" description="Helical" evidence="1">
    <location>
        <begin position="95"/>
        <end position="113"/>
    </location>
</feature>
<dbReference type="InterPro" id="IPR038750">
    <property type="entry name" value="YczE/YyaS-like"/>
</dbReference>
<feature type="transmembrane region" description="Helical" evidence="1">
    <location>
        <begin position="166"/>
        <end position="186"/>
    </location>
</feature>
<name>A0A0R2RTC9_9GAMM</name>